<dbReference type="AlphaFoldDB" id="A0A6A6TT37"/>
<reference evidence="3" key="1">
    <citation type="journal article" date="2020" name="Stud. Mycol.">
        <title>101 Dothideomycetes genomes: a test case for predicting lifestyles and emergence of pathogens.</title>
        <authorList>
            <person name="Haridas S."/>
            <person name="Albert R."/>
            <person name="Binder M."/>
            <person name="Bloem J."/>
            <person name="Labutti K."/>
            <person name="Salamov A."/>
            <person name="Andreopoulos B."/>
            <person name="Baker S."/>
            <person name="Barry K."/>
            <person name="Bills G."/>
            <person name="Bluhm B."/>
            <person name="Cannon C."/>
            <person name="Castanera R."/>
            <person name="Culley D."/>
            <person name="Daum C."/>
            <person name="Ezra D."/>
            <person name="Gonzalez J."/>
            <person name="Henrissat B."/>
            <person name="Kuo A."/>
            <person name="Liang C."/>
            <person name="Lipzen A."/>
            <person name="Lutzoni F."/>
            <person name="Magnuson J."/>
            <person name="Mondo S."/>
            <person name="Nolan M."/>
            <person name="Ohm R."/>
            <person name="Pangilinan J."/>
            <person name="Park H.-J."/>
            <person name="Ramirez L."/>
            <person name="Alfaro M."/>
            <person name="Sun H."/>
            <person name="Tritt A."/>
            <person name="Yoshinaga Y."/>
            <person name="Zwiers L.-H."/>
            <person name="Turgeon B."/>
            <person name="Goodwin S."/>
            <person name="Spatafora J."/>
            <person name="Crous P."/>
            <person name="Grigoriev I."/>
        </authorList>
    </citation>
    <scope>NUCLEOTIDE SEQUENCE</scope>
    <source>
        <strain evidence="3">CBS 122681</strain>
    </source>
</reference>
<feature type="compositionally biased region" description="Polar residues" evidence="1">
    <location>
        <begin position="190"/>
        <end position="200"/>
    </location>
</feature>
<organism evidence="3 4">
    <name type="scientific">Lophiostoma macrostomum CBS 122681</name>
    <dbReference type="NCBI Taxonomy" id="1314788"/>
    <lineage>
        <taxon>Eukaryota</taxon>
        <taxon>Fungi</taxon>
        <taxon>Dikarya</taxon>
        <taxon>Ascomycota</taxon>
        <taxon>Pezizomycotina</taxon>
        <taxon>Dothideomycetes</taxon>
        <taxon>Pleosporomycetidae</taxon>
        <taxon>Pleosporales</taxon>
        <taxon>Lophiostomataceae</taxon>
        <taxon>Lophiostoma</taxon>
    </lineage>
</organism>
<dbReference type="OrthoDB" id="4148767at2759"/>
<dbReference type="EMBL" id="MU004289">
    <property type="protein sequence ID" value="KAF2662606.1"/>
    <property type="molecule type" value="Genomic_DNA"/>
</dbReference>
<keyword evidence="2" id="KW-1133">Transmembrane helix</keyword>
<keyword evidence="2" id="KW-0472">Membrane</keyword>
<feature type="compositionally biased region" description="Basic and acidic residues" evidence="1">
    <location>
        <begin position="91"/>
        <end position="102"/>
    </location>
</feature>
<dbReference type="Proteomes" id="UP000799324">
    <property type="component" value="Unassembled WGS sequence"/>
</dbReference>
<gene>
    <name evidence="3" type="ORF">K491DRAFT_686486</name>
</gene>
<protein>
    <submittedName>
        <fullName evidence="3">Uncharacterized protein</fullName>
    </submittedName>
</protein>
<feature type="compositionally biased region" description="Basic residues" evidence="1">
    <location>
        <begin position="125"/>
        <end position="142"/>
    </location>
</feature>
<feature type="region of interest" description="Disordered" evidence="1">
    <location>
        <begin position="190"/>
        <end position="243"/>
    </location>
</feature>
<evidence type="ECO:0000313" key="3">
    <source>
        <dbReference type="EMBL" id="KAF2662606.1"/>
    </source>
</evidence>
<name>A0A6A6TT37_9PLEO</name>
<sequence length="342" mass="38583">MGVVISKGTLNPLSFVSTVIGFISFAFTLATFLRVFWDNLQTIAAAPGEINDFLSTLKQGLLEERRHLRKVRRRRKSMRGNGNHNQNHVRGRSDYSSDDDRGQRRRYSQARSTDGGNGNANGSRKGGHSRGRKRKGAHHHHERMNFDRDLQALDSSGEAAALASLKLALRDMIRQFRHLEYPFLRPEFQSQTNGQWSTSGPYPFTPAKAAGNAQQGYGGSRSRKERDLEKSRNEYEDGHGYGYGYGYDEDEGSSGLQATNRLGSEYRKCGLKERWLWVKRKPDVITLSEALSRLEVRRTAHEVGEVVIMVGDIGRDLEDIRDSILALEGRMSRVVGVRRVDG</sequence>
<accession>A0A6A6TT37</accession>
<evidence type="ECO:0000256" key="2">
    <source>
        <dbReference type="SAM" id="Phobius"/>
    </source>
</evidence>
<evidence type="ECO:0000256" key="1">
    <source>
        <dbReference type="SAM" id="MobiDB-lite"/>
    </source>
</evidence>
<feature type="region of interest" description="Disordered" evidence="1">
    <location>
        <begin position="65"/>
        <end position="144"/>
    </location>
</feature>
<feature type="compositionally biased region" description="Basic residues" evidence="1">
    <location>
        <begin position="67"/>
        <end position="78"/>
    </location>
</feature>
<keyword evidence="2" id="KW-0812">Transmembrane</keyword>
<feature type="compositionally biased region" description="Basic and acidic residues" evidence="1">
    <location>
        <begin position="222"/>
        <end position="239"/>
    </location>
</feature>
<feature type="transmembrane region" description="Helical" evidence="2">
    <location>
        <begin position="12"/>
        <end position="37"/>
    </location>
</feature>
<proteinExistence type="predicted"/>
<keyword evidence="4" id="KW-1185">Reference proteome</keyword>
<evidence type="ECO:0000313" key="4">
    <source>
        <dbReference type="Proteomes" id="UP000799324"/>
    </source>
</evidence>